<comment type="caution">
    <text evidence="2">The sequence shown here is derived from an EMBL/GenBank/DDBJ whole genome shotgun (WGS) entry which is preliminary data.</text>
</comment>
<reference evidence="2" key="1">
    <citation type="submission" date="2021-01" db="EMBL/GenBank/DDBJ databases">
        <title>Phytophthora aleatoria, a newly-described species from Pinus radiata is distinct from Phytophthora cactorum isolates based on comparative genomics.</title>
        <authorList>
            <person name="Mcdougal R."/>
            <person name="Panda P."/>
            <person name="Williams N."/>
            <person name="Studholme D.J."/>
        </authorList>
    </citation>
    <scope>NUCLEOTIDE SEQUENCE</scope>
    <source>
        <strain evidence="2">NZFS 3830</strain>
    </source>
</reference>
<gene>
    <name evidence="2" type="ORF">JG687_00014705</name>
</gene>
<dbReference type="Proteomes" id="UP000688947">
    <property type="component" value="Unassembled WGS sequence"/>
</dbReference>
<protein>
    <submittedName>
        <fullName evidence="2">Uncharacterized protein</fullName>
    </submittedName>
</protein>
<sequence length="144" mass="15804">MQSTEHATGEVPCLHSQDHPKVIQSTDASLALSTACLNNTPRTSDPLRARLRTPTSGGPRPPAPRRTTSSPLEPDQFQLVVKPTVKNSVGQRETSGDTLSNFLVDGSAFQDILGKLWEKFSHRIKRRSVKQDGVWSMEPSAMLV</sequence>
<feature type="region of interest" description="Disordered" evidence="1">
    <location>
        <begin position="37"/>
        <end position="76"/>
    </location>
</feature>
<evidence type="ECO:0000313" key="3">
    <source>
        <dbReference type="Proteomes" id="UP000688947"/>
    </source>
</evidence>
<accession>A0A8T1U0V7</accession>
<dbReference type="AlphaFoldDB" id="A0A8T1U0V7"/>
<evidence type="ECO:0000256" key="1">
    <source>
        <dbReference type="SAM" id="MobiDB-lite"/>
    </source>
</evidence>
<proteinExistence type="predicted"/>
<organism evidence="2 3">
    <name type="scientific">Phytophthora cactorum</name>
    <dbReference type="NCBI Taxonomy" id="29920"/>
    <lineage>
        <taxon>Eukaryota</taxon>
        <taxon>Sar</taxon>
        <taxon>Stramenopiles</taxon>
        <taxon>Oomycota</taxon>
        <taxon>Peronosporomycetes</taxon>
        <taxon>Peronosporales</taxon>
        <taxon>Peronosporaceae</taxon>
        <taxon>Phytophthora</taxon>
    </lineage>
</organism>
<name>A0A8T1U0V7_9STRA</name>
<dbReference type="EMBL" id="JAENGZ010001218">
    <property type="protein sequence ID" value="KAG6949683.1"/>
    <property type="molecule type" value="Genomic_DNA"/>
</dbReference>
<evidence type="ECO:0000313" key="2">
    <source>
        <dbReference type="EMBL" id="KAG6949683.1"/>
    </source>
</evidence>
<dbReference type="OrthoDB" id="128529at2759"/>